<dbReference type="InterPro" id="IPR028098">
    <property type="entry name" value="Glyco_trans_4-like_N"/>
</dbReference>
<dbReference type="InParanoid" id="M5E404"/>
<dbReference type="STRING" id="1293054.HSACCH_02448"/>
<protein>
    <submittedName>
        <fullName evidence="4">Glycosyltransferase, GT1 family</fullName>
    </submittedName>
</protein>
<evidence type="ECO:0000256" key="1">
    <source>
        <dbReference type="ARBA" id="ARBA00022679"/>
    </source>
</evidence>
<organism evidence="4 5">
    <name type="scientific">Halanaerobium saccharolyticum subsp. saccharolyticum DSM 6643</name>
    <dbReference type="NCBI Taxonomy" id="1293054"/>
    <lineage>
        <taxon>Bacteria</taxon>
        <taxon>Bacillati</taxon>
        <taxon>Bacillota</taxon>
        <taxon>Clostridia</taxon>
        <taxon>Halanaerobiales</taxon>
        <taxon>Halanaerobiaceae</taxon>
        <taxon>Halanaerobium</taxon>
    </lineage>
</organism>
<dbReference type="InterPro" id="IPR001296">
    <property type="entry name" value="Glyco_trans_1"/>
</dbReference>
<keyword evidence="1 4" id="KW-0808">Transferase</keyword>
<dbReference type="RefSeq" id="WP_005490261.1">
    <property type="nucleotide sequence ID" value="NZ_CAUI01000023.1"/>
</dbReference>
<dbReference type="Gene3D" id="3.40.50.2000">
    <property type="entry name" value="Glycogen Phosphorylase B"/>
    <property type="match status" value="2"/>
</dbReference>
<dbReference type="Pfam" id="PF13439">
    <property type="entry name" value="Glyco_transf_4"/>
    <property type="match status" value="1"/>
</dbReference>
<dbReference type="AlphaFoldDB" id="M5E404"/>
<dbReference type="PANTHER" id="PTHR46401:SF2">
    <property type="entry name" value="GLYCOSYLTRANSFERASE WBBK-RELATED"/>
    <property type="match status" value="1"/>
</dbReference>
<keyword evidence="5" id="KW-1185">Reference proteome</keyword>
<evidence type="ECO:0000313" key="5">
    <source>
        <dbReference type="Proteomes" id="UP000012063"/>
    </source>
</evidence>
<dbReference type="Pfam" id="PF00534">
    <property type="entry name" value="Glycos_transf_1"/>
    <property type="match status" value="1"/>
</dbReference>
<proteinExistence type="predicted"/>
<name>M5E404_9FIRM</name>
<dbReference type="PANTHER" id="PTHR46401">
    <property type="entry name" value="GLYCOSYLTRANSFERASE WBBK-RELATED"/>
    <property type="match status" value="1"/>
</dbReference>
<feature type="domain" description="Glycosyl transferase family 1" evidence="2">
    <location>
        <begin position="208"/>
        <end position="365"/>
    </location>
</feature>
<gene>
    <name evidence="4" type="ORF">HSACCH_02448</name>
</gene>
<comment type="caution">
    <text evidence="4">The sequence shown here is derived from an EMBL/GenBank/DDBJ whole genome shotgun (WGS) entry which is preliminary data.</text>
</comment>
<accession>M5E404</accession>
<dbReference type="GO" id="GO:0016757">
    <property type="term" value="F:glycosyltransferase activity"/>
    <property type="evidence" value="ECO:0007669"/>
    <property type="project" value="InterPro"/>
</dbReference>
<dbReference type="SUPFAM" id="SSF53756">
    <property type="entry name" value="UDP-Glycosyltransferase/glycogen phosphorylase"/>
    <property type="match status" value="1"/>
</dbReference>
<feature type="domain" description="Glycosyltransferase subfamily 4-like N-terminal" evidence="3">
    <location>
        <begin position="21"/>
        <end position="186"/>
    </location>
</feature>
<dbReference type="OrthoDB" id="9806653at2"/>
<dbReference type="EMBL" id="CAUI01000023">
    <property type="protein sequence ID" value="CCU80946.1"/>
    <property type="molecule type" value="Genomic_DNA"/>
</dbReference>
<dbReference type="CDD" id="cd03811">
    <property type="entry name" value="GT4_GT28_WabH-like"/>
    <property type="match status" value="1"/>
</dbReference>
<evidence type="ECO:0000259" key="2">
    <source>
        <dbReference type="Pfam" id="PF00534"/>
    </source>
</evidence>
<evidence type="ECO:0000313" key="4">
    <source>
        <dbReference type="EMBL" id="CCU80946.1"/>
    </source>
</evidence>
<dbReference type="eggNOG" id="COG0438">
    <property type="taxonomic scope" value="Bacteria"/>
</dbReference>
<sequence length="390" mass="45741">MDIKTNNKSIFVLTGGLNYAGGTRVLLNLLKNINSNKYKIHLVLINKTNFDIRNEISEDINIIYLNQKIGKLNFIEKMRTVFGFLKLYFAKKPRIILSENMNSHILMYILSIIKFFIPKKFGSYWIARKGTLELGKSFFEKKLYKLVYKMPNHIVTPSQMVKDIVNKKMNITENKITKIYNPVDINNIKKKSFKKQRTGIKHLDDYIDSNGDFILYVGRLMKRKNVDLLVETAKIAYENRIDIKWVIIGSGDEYNFLKNKIKKYNLESYIYLTGYIENPYYFMQKASLFILPSEEEGFGYVLIEAMLCNCPVIALDTDGGPKEMIEHKYNGILVKFPYTAKKLFESTKSLLNDKESYNFIKKNGYTYAQKFDIEKITQKYEKVFELFLED</sequence>
<dbReference type="Proteomes" id="UP000012063">
    <property type="component" value="Unassembled WGS sequence"/>
</dbReference>
<evidence type="ECO:0000259" key="3">
    <source>
        <dbReference type="Pfam" id="PF13439"/>
    </source>
</evidence>
<dbReference type="GO" id="GO:0009103">
    <property type="term" value="P:lipopolysaccharide biosynthetic process"/>
    <property type="evidence" value="ECO:0007669"/>
    <property type="project" value="TreeGrafter"/>
</dbReference>
<reference evidence="5" key="1">
    <citation type="journal article" date="2013" name="Genome Announc.">
        <title>Genome Sequence of Halanaerobium saccharolyticum subsp. saccharolyticum Strain DSM 6643T, a Halophilic Hydrogen-Producing Bacterium.</title>
        <authorList>
            <person name="Kivisto A."/>
            <person name="Larjo A."/>
            <person name="Ciranna A."/>
            <person name="Santala V."/>
            <person name="Roos C."/>
            <person name="Karp M."/>
        </authorList>
    </citation>
    <scope>NUCLEOTIDE SEQUENCE [LARGE SCALE GENOMIC DNA]</scope>
    <source>
        <strain evidence="5">DSM 6643</strain>
    </source>
</reference>